<gene>
    <name evidence="2" type="ORF">AFUS01_LOCUS7043</name>
</gene>
<proteinExistence type="predicted"/>
<dbReference type="InterPro" id="IPR019322">
    <property type="entry name" value="TIMM29"/>
</dbReference>
<reference evidence="2" key="1">
    <citation type="submission" date="2021-06" db="EMBL/GenBank/DDBJ databases">
        <authorList>
            <person name="Hodson N. C."/>
            <person name="Mongue J. A."/>
            <person name="Jaron S. K."/>
        </authorList>
    </citation>
    <scope>NUCLEOTIDE SEQUENCE</scope>
</reference>
<dbReference type="GO" id="GO:0045039">
    <property type="term" value="P:protein insertion into mitochondrial inner membrane"/>
    <property type="evidence" value="ECO:0007669"/>
    <property type="project" value="TreeGrafter"/>
</dbReference>
<dbReference type="EMBL" id="CAJVCH010047113">
    <property type="protein sequence ID" value="CAG7717589.1"/>
    <property type="molecule type" value="Genomic_DNA"/>
</dbReference>
<dbReference type="PANTHER" id="PTHR21435:SF1">
    <property type="entry name" value="MITOCHONDRIAL IMPORT INNER MEMBRANE TRANSLOCASE SUBUNIT TIM29"/>
    <property type="match status" value="1"/>
</dbReference>
<sequence length="268" mass="30522">MFRIAQLASLCPRVTRVTAGRFNATVPRVVVGNRNIEIRNSLNSRWWSSGVTASPGISPIPSPAVADPSPKEEVPPPKKLTLKEKTRIYLRSMYRDYSDVYFETIADAKAKPVKAAFYLFLLGGVLYCIWSNPDERDYFHTFVGNRESLELCAASIRNPDSEAFVNEVSRLWIKGLLRHQSLGLFSIIWKHNEDPALGVYNAQCDYLKPLYSEMWERLVDVGFCGHWWILEEKMIDYDINHTEWESQEVGKTGVENSSPAISSMLTPK</sequence>
<dbReference type="Pfam" id="PF10171">
    <property type="entry name" value="Tim29"/>
    <property type="match status" value="1"/>
</dbReference>
<feature type="region of interest" description="Disordered" evidence="1">
    <location>
        <begin position="248"/>
        <end position="268"/>
    </location>
</feature>
<organism evidence="2 3">
    <name type="scientific">Allacma fusca</name>
    <dbReference type="NCBI Taxonomy" id="39272"/>
    <lineage>
        <taxon>Eukaryota</taxon>
        <taxon>Metazoa</taxon>
        <taxon>Ecdysozoa</taxon>
        <taxon>Arthropoda</taxon>
        <taxon>Hexapoda</taxon>
        <taxon>Collembola</taxon>
        <taxon>Symphypleona</taxon>
        <taxon>Sminthuridae</taxon>
        <taxon>Allacma</taxon>
    </lineage>
</organism>
<dbReference type="AlphaFoldDB" id="A0A8J2NWZ8"/>
<dbReference type="GO" id="GO:0042721">
    <property type="term" value="C:TIM22 mitochondrial import inner membrane insertion complex"/>
    <property type="evidence" value="ECO:0007669"/>
    <property type="project" value="InterPro"/>
</dbReference>
<evidence type="ECO:0000313" key="2">
    <source>
        <dbReference type="EMBL" id="CAG7717589.1"/>
    </source>
</evidence>
<feature type="compositionally biased region" description="Polar residues" evidence="1">
    <location>
        <begin position="254"/>
        <end position="268"/>
    </location>
</feature>
<comment type="caution">
    <text evidence="2">The sequence shown here is derived from an EMBL/GenBank/DDBJ whole genome shotgun (WGS) entry which is preliminary data.</text>
</comment>
<evidence type="ECO:0000313" key="3">
    <source>
        <dbReference type="Proteomes" id="UP000708208"/>
    </source>
</evidence>
<name>A0A8J2NWZ8_9HEXA</name>
<keyword evidence="3" id="KW-1185">Reference proteome</keyword>
<protein>
    <submittedName>
        <fullName evidence="2">Uncharacterized protein</fullName>
    </submittedName>
</protein>
<dbReference type="PANTHER" id="PTHR21435">
    <property type="entry name" value="MITOCHONDRIAL IMPORT INNER MEMBRANE TRANSLOCASE SUBUNIT TIM29"/>
    <property type="match status" value="1"/>
</dbReference>
<evidence type="ECO:0000256" key="1">
    <source>
        <dbReference type="SAM" id="MobiDB-lite"/>
    </source>
</evidence>
<dbReference type="Proteomes" id="UP000708208">
    <property type="component" value="Unassembled WGS sequence"/>
</dbReference>
<dbReference type="OrthoDB" id="5970620at2759"/>
<accession>A0A8J2NWZ8</accession>